<accession>A0A4C1VM32</accession>
<organism evidence="1 2">
    <name type="scientific">Eumeta variegata</name>
    <name type="common">Bagworm moth</name>
    <name type="synonym">Eumeta japonica</name>
    <dbReference type="NCBI Taxonomy" id="151549"/>
    <lineage>
        <taxon>Eukaryota</taxon>
        <taxon>Metazoa</taxon>
        <taxon>Ecdysozoa</taxon>
        <taxon>Arthropoda</taxon>
        <taxon>Hexapoda</taxon>
        <taxon>Insecta</taxon>
        <taxon>Pterygota</taxon>
        <taxon>Neoptera</taxon>
        <taxon>Endopterygota</taxon>
        <taxon>Lepidoptera</taxon>
        <taxon>Glossata</taxon>
        <taxon>Ditrysia</taxon>
        <taxon>Tineoidea</taxon>
        <taxon>Psychidae</taxon>
        <taxon>Oiketicinae</taxon>
        <taxon>Eumeta</taxon>
    </lineage>
</organism>
<protein>
    <submittedName>
        <fullName evidence="1">Uncharacterized protein</fullName>
    </submittedName>
</protein>
<reference evidence="1 2" key="1">
    <citation type="journal article" date="2019" name="Commun. Biol.">
        <title>The bagworm genome reveals a unique fibroin gene that provides high tensile strength.</title>
        <authorList>
            <person name="Kono N."/>
            <person name="Nakamura H."/>
            <person name="Ohtoshi R."/>
            <person name="Tomita M."/>
            <person name="Numata K."/>
            <person name="Arakawa K."/>
        </authorList>
    </citation>
    <scope>NUCLEOTIDE SEQUENCE [LARGE SCALE GENOMIC DNA]</scope>
</reference>
<dbReference type="Proteomes" id="UP000299102">
    <property type="component" value="Unassembled WGS sequence"/>
</dbReference>
<evidence type="ECO:0000313" key="2">
    <source>
        <dbReference type="Proteomes" id="UP000299102"/>
    </source>
</evidence>
<comment type="caution">
    <text evidence="1">The sequence shown here is derived from an EMBL/GenBank/DDBJ whole genome shotgun (WGS) entry which is preliminary data.</text>
</comment>
<dbReference type="AlphaFoldDB" id="A0A4C1VM32"/>
<name>A0A4C1VM32_EUMVA</name>
<evidence type="ECO:0000313" key="1">
    <source>
        <dbReference type="EMBL" id="GBP40188.1"/>
    </source>
</evidence>
<sequence length="125" mass="14572">MKHNSEDLEYNNERLHIKPGTPQREVDSACARHSRPRRFQISRNSETYPVPLRRTAPDSARRRLQTSIAEFAVVAFNRKYHGASCPLQFSELIVTCSVSERWLAAAREYNPEHVYQSRDYGIFYA</sequence>
<keyword evidence="2" id="KW-1185">Reference proteome</keyword>
<dbReference type="EMBL" id="BGZK01000378">
    <property type="protein sequence ID" value="GBP40188.1"/>
    <property type="molecule type" value="Genomic_DNA"/>
</dbReference>
<gene>
    <name evidence="1" type="ORF">EVAR_37589_1</name>
</gene>
<proteinExistence type="predicted"/>